<evidence type="ECO:0000256" key="1">
    <source>
        <dbReference type="ARBA" id="ARBA00010465"/>
    </source>
</evidence>
<dbReference type="GO" id="GO:0000812">
    <property type="term" value="C:Swr1 complex"/>
    <property type="evidence" value="ECO:0007669"/>
    <property type="project" value="TreeGrafter"/>
</dbReference>
<dbReference type="AlphaFoldDB" id="A0A1Y2FJK9"/>
<dbReference type="OrthoDB" id="445677at2759"/>
<feature type="compositionally biased region" description="Low complexity" evidence="3">
    <location>
        <begin position="161"/>
        <end position="205"/>
    </location>
</feature>
<evidence type="ECO:0000259" key="4">
    <source>
        <dbReference type="PROSITE" id="PS51279"/>
    </source>
</evidence>
<organism evidence="5 6">
    <name type="scientific">Leucosporidium creatinivorum</name>
    <dbReference type="NCBI Taxonomy" id="106004"/>
    <lineage>
        <taxon>Eukaryota</taxon>
        <taxon>Fungi</taxon>
        <taxon>Dikarya</taxon>
        <taxon>Basidiomycota</taxon>
        <taxon>Pucciniomycotina</taxon>
        <taxon>Microbotryomycetes</taxon>
        <taxon>Leucosporidiales</taxon>
        <taxon>Leucosporidium</taxon>
    </lineage>
</organism>
<feature type="domain" description="BCNT-C" evidence="4">
    <location>
        <begin position="207"/>
        <end position="286"/>
    </location>
</feature>
<dbReference type="InterPro" id="IPR011421">
    <property type="entry name" value="BCNT-C"/>
</dbReference>
<name>A0A1Y2FJK9_9BASI</name>
<sequence>MAPPPALKPDDPSLLPSDDEDSDFELPAGGDDSDDSGSDSDDERPAKRARVAAPEEPVLTKAAVDDLWASFNSGADDDPYAATSSKAPTPAAPKPKKIKITVTYQFVGETVTQEKEVLEDSKEAQDWLAKQKALGLPTTPSSSSAPAAAAAPIASTSAIDALFGPDSSSADTPPVASTSTSTSAAPPASAESALAPAPAPKGAAGPKKKKGGGLGALAASLGKPAKLNTLEKSKLDWNKFVDKEDLSDSLTHARKDGYLDKQDFLGRTEQARRRLGRRTRRGGGGGRFEVQLR</sequence>
<feature type="compositionally biased region" description="Acidic residues" evidence="3">
    <location>
        <begin position="31"/>
        <end position="42"/>
    </location>
</feature>
<feature type="region of interest" description="Disordered" evidence="3">
    <location>
        <begin position="1"/>
        <end position="95"/>
    </location>
</feature>
<evidence type="ECO:0000256" key="2">
    <source>
        <dbReference type="ARBA" id="ARBA00019138"/>
    </source>
</evidence>
<evidence type="ECO:0000313" key="6">
    <source>
        <dbReference type="Proteomes" id="UP000193467"/>
    </source>
</evidence>
<accession>A0A1Y2FJK9</accession>
<feature type="region of interest" description="Disordered" evidence="3">
    <location>
        <begin position="131"/>
        <end position="150"/>
    </location>
</feature>
<proteinExistence type="inferred from homology"/>
<evidence type="ECO:0000256" key="3">
    <source>
        <dbReference type="SAM" id="MobiDB-lite"/>
    </source>
</evidence>
<comment type="caution">
    <text evidence="5">The sequence shown here is derived from an EMBL/GenBank/DDBJ whole genome shotgun (WGS) entry which is preliminary data.</text>
</comment>
<dbReference type="InterPro" id="IPR027124">
    <property type="entry name" value="Swc5/CFDP1/2"/>
</dbReference>
<dbReference type="PROSITE" id="PS51279">
    <property type="entry name" value="BCNT_C"/>
    <property type="match status" value="1"/>
</dbReference>
<dbReference type="Proteomes" id="UP000193467">
    <property type="component" value="Unassembled WGS sequence"/>
</dbReference>
<protein>
    <recommendedName>
        <fullName evidence="2">SWR1-complex protein 5</fullName>
    </recommendedName>
</protein>
<dbReference type="Pfam" id="PF07572">
    <property type="entry name" value="BCNT"/>
    <property type="match status" value="1"/>
</dbReference>
<feature type="region of interest" description="Disordered" evidence="3">
    <location>
        <begin position="161"/>
        <end position="219"/>
    </location>
</feature>
<reference evidence="5 6" key="1">
    <citation type="submission" date="2016-07" db="EMBL/GenBank/DDBJ databases">
        <title>Pervasive Adenine N6-methylation of Active Genes in Fungi.</title>
        <authorList>
            <consortium name="DOE Joint Genome Institute"/>
            <person name="Mondo S.J."/>
            <person name="Dannebaum R.O."/>
            <person name="Kuo R.C."/>
            <person name="Labutti K."/>
            <person name="Haridas S."/>
            <person name="Kuo A."/>
            <person name="Salamov A."/>
            <person name="Ahrendt S.R."/>
            <person name="Lipzen A."/>
            <person name="Sullivan W."/>
            <person name="Andreopoulos W.B."/>
            <person name="Clum A."/>
            <person name="Lindquist E."/>
            <person name="Daum C."/>
            <person name="Ramamoorthy G.K."/>
            <person name="Gryganskyi A."/>
            <person name="Culley D."/>
            <person name="Magnuson J.K."/>
            <person name="James T.Y."/>
            <person name="O'Malley M.A."/>
            <person name="Stajich J.E."/>
            <person name="Spatafora J.W."/>
            <person name="Visel A."/>
            <person name="Grigoriev I.V."/>
        </authorList>
    </citation>
    <scope>NUCLEOTIDE SEQUENCE [LARGE SCALE GENOMIC DNA]</scope>
    <source>
        <strain evidence="5 6">62-1032</strain>
    </source>
</reference>
<feature type="compositionally biased region" description="Low complexity" evidence="3">
    <location>
        <begin position="137"/>
        <end position="150"/>
    </location>
</feature>
<evidence type="ECO:0000313" key="5">
    <source>
        <dbReference type="EMBL" id="ORY84152.1"/>
    </source>
</evidence>
<dbReference type="PANTHER" id="PTHR48407:SF1">
    <property type="entry name" value="CRANIOFACIAL DEVELOPMENT PROTEIN 1"/>
    <property type="match status" value="1"/>
</dbReference>
<feature type="region of interest" description="Disordered" evidence="3">
    <location>
        <begin position="268"/>
        <end position="293"/>
    </location>
</feature>
<dbReference type="EMBL" id="MCGR01000018">
    <property type="protein sequence ID" value="ORY84152.1"/>
    <property type="molecule type" value="Genomic_DNA"/>
</dbReference>
<gene>
    <name evidence="5" type="ORF">BCR35DRAFT_324823</name>
</gene>
<comment type="similarity">
    <text evidence="1">Belongs to the SWC5 family.</text>
</comment>
<dbReference type="InParanoid" id="A0A1Y2FJK9"/>
<keyword evidence="6" id="KW-1185">Reference proteome</keyword>
<dbReference type="STRING" id="106004.A0A1Y2FJK9"/>
<dbReference type="PANTHER" id="PTHR48407">
    <property type="entry name" value="CRANIOFACIAL DEVELOPMENT PROTEIN 1"/>
    <property type="match status" value="1"/>
</dbReference>